<dbReference type="InterPro" id="IPR051515">
    <property type="entry name" value="IRG"/>
</dbReference>
<dbReference type="Pfam" id="PF05049">
    <property type="entry name" value="IIGP"/>
    <property type="match status" value="1"/>
</dbReference>
<name>A0A5E4DA33_MARMO</name>
<keyword evidence="2" id="KW-0547">Nucleotide-binding</keyword>
<feature type="domain" description="IRG-type G" evidence="5">
    <location>
        <begin position="69"/>
        <end position="251"/>
    </location>
</feature>
<dbReference type="GO" id="GO:0005789">
    <property type="term" value="C:endoplasmic reticulum membrane"/>
    <property type="evidence" value="ECO:0007669"/>
    <property type="project" value="TreeGrafter"/>
</dbReference>
<evidence type="ECO:0000256" key="3">
    <source>
        <dbReference type="ARBA" id="ARBA00022801"/>
    </source>
</evidence>
<evidence type="ECO:0000256" key="4">
    <source>
        <dbReference type="ARBA" id="ARBA00023134"/>
    </source>
</evidence>
<dbReference type="Gene3D" id="3.40.50.300">
    <property type="entry name" value="P-loop containing nucleotide triphosphate hydrolases"/>
    <property type="match status" value="1"/>
</dbReference>
<accession>A0A5E4DA33</accession>
<dbReference type="CDD" id="cd04104">
    <property type="entry name" value="p47_IIGP_like"/>
    <property type="match status" value="1"/>
</dbReference>
<organism evidence="6 7">
    <name type="scientific">Marmota monax</name>
    <name type="common">Woodchuck</name>
    <dbReference type="NCBI Taxonomy" id="9995"/>
    <lineage>
        <taxon>Eukaryota</taxon>
        <taxon>Metazoa</taxon>
        <taxon>Chordata</taxon>
        <taxon>Craniata</taxon>
        <taxon>Vertebrata</taxon>
        <taxon>Euteleostomi</taxon>
        <taxon>Mammalia</taxon>
        <taxon>Eutheria</taxon>
        <taxon>Euarchontoglires</taxon>
        <taxon>Glires</taxon>
        <taxon>Rodentia</taxon>
        <taxon>Sciuromorpha</taxon>
        <taxon>Sciuridae</taxon>
        <taxon>Xerinae</taxon>
        <taxon>Marmotini</taxon>
        <taxon>Marmota</taxon>
    </lineage>
</organism>
<gene>
    <name evidence="6" type="ORF">MONAX_5E005571</name>
</gene>
<dbReference type="InterPro" id="IPR030385">
    <property type="entry name" value="G_IRG_dom"/>
</dbReference>
<dbReference type="InterPro" id="IPR027417">
    <property type="entry name" value="P-loop_NTPase"/>
</dbReference>
<dbReference type="EMBL" id="CABDUW010004029">
    <property type="protein sequence ID" value="VTJ90031.1"/>
    <property type="molecule type" value="Genomic_DNA"/>
</dbReference>
<keyword evidence="7" id="KW-1185">Reference proteome</keyword>
<dbReference type="Proteomes" id="UP000335636">
    <property type="component" value="Unassembled WGS sequence"/>
</dbReference>
<sequence length="433" mass="48840">MGQASSSTTPNKEAQDFTFSCDKFFKTFKMESKILSPETIASIQSHLDEGNIQKTVSAINDALKNIQNAPLNIAVTGESGAGKSTFINALRGVGHEEKDAAATGVVETTMERIPYQHPKLPNVIIWDLPGIGTTNFQPRKYLKKMMFGDYDFFIIIPYTLFKENDAHLAKAIAKMNKQFYFVRTKIDSDIYNQKICTPKSFNRDKLLQKIRDDCLKHLEDNNINGAQVFLVSSIHVSNYDFPNLETTLLKELPAHKRYIFMQCLPSVTEAVIDQKRDSLKQMVWLEALKAGASATIPMMGLINDNDIEKLKETLTLYRSYFGLDDASLENMAKDFQVSMQELKANIKSPHLLSVDRDESLGEKVLTYIEKVCSVTGGFLATGLYFRKVFYLQTYFLDTVVSDAKVLLKREVLFTDSKISEQSFKNGVSEAESP</sequence>
<dbReference type="GO" id="GO:0000045">
    <property type="term" value="P:autophagosome assembly"/>
    <property type="evidence" value="ECO:0007669"/>
    <property type="project" value="TreeGrafter"/>
</dbReference>
<evidence type="ECO:0000259" key="5">
    <source>
        <dbReference type="PROSITE" id="PS51716"/>
    </source>
</evidence>
<comment type="similarity">
    <text evidence="1">Belongs to the TRAFAC class dynamin-like GTPase superfamily. IRG family.</text>
</comment>
<keyword evidence="4" id="KW-0342">GTP-binding</keyword>
<reference evidence="6" key="1">
    <citation type="submission" date="2019-04" db="EMBL/GenBank/DDBJ databases">
        <authorList>
            <person name="Alioto T."/>
            <person name="Alioto T."/>
        </authorList>
    </citation>
    <scope>NUCLEOTIDE SEQUENCE [LARGE SCALE GENOMIC DNA]</scope>
</reference>
<evidence type="ECO:0000313" key="7">
    <source>
        <dbReference type="Proteomes" id="UP000335636"/>
    </source>
</evidence>
<dbReference type="GO" id="GO:0035458">
    <property type="term" value="P:cellular response to interferon-beta"/>
    <property type="evidence" value="ECO:0007669"/>
    <property type="project" value="TreeGrafter"/>
</dbReference>
<protein>
    <recommendedName>
        <fullName evidence="5">IRG-type G domain-containing protein</fullName>
    </recommendedName>
</protein>
<dbReference type="PANTHER" id="PTHR32341:SF15">
    <property type="entry name" value="INTERFERON-GAMMA-INDUCIBLE GTPASE 10-RELATED"/>
    <property type="match status" value="1"/>
</dbReference>
<dbReference type="InterPro" id="IPR007743">
    <property type="entry name" value="Immunity-related_GTPase-like"/>
</dbReference>
<dbReference type="SUPFAM" id="SSF52540">
    <property type="entry name" value="P-loop containing nucleoside triphosphate hydrolases"/>
    <property type="match status" value="1"/>
</dbReference>
<dbReference type="GO" id="GO:0045087">
    <property type="term" value="P:innate immune response"/>
    <property type="evidence" value="ECO:0007669"/>
    <property type="project" value="TreeGrafter"/>
</dbReference>
<evidence type="ECO:0000256" key="1">
    <source>
        <dbReference type="ARBA" id="ARBA00005429"/>
    </source>
</evidence>
<dbReference type="FunFam" id="3.40.50.300:FF:000541">
    <property type="entry name" value="Immunity related GTPase M"/>
    <property type="match status" value="1"/>
</dbReference>
<dbReference type="PANTHER" id="PTHR32341">
    <property type="entry name" value="INTERFERON-INDUCIBLE GTPASE"/>
    <property type="match status" value="1"/>
</dbReference>
<keyword evidence="3" id="KW-0378">Hydrolase</keyword>
<dbReference type="PROSITE" id="PS51716">
    <property type="entry name" value="G_IRG"/>
    <property type="match status" value="1"/>
</dbReference>
<dbReference type="AlphaFoldDB" id="A0A5E4DA33"/>
<evidence type="ECO:0000313" key="6">
    <source>
        <dbReference type="EMBL" id="VTJ90031.1"/>
    </source>
</evidence>
<dbReference type="GO" id="GO:0003924">
    <property type="term" value="F:GTPase activity"/>
    <property type="evidence" value="ECO:0007669"/>
    <property type="project" value="TreeGrafter"/>
</dbReference>
<comment type="caution">
    <text evidence="6">The sequence shown here is derived from an EMBL/GenBank/DDBJ whole genome shotgun (WGS) entry which is preliminary data.</text>
</comment>
<proteinExistence type="inferred from homology"/>
<dbReference type="GO" id="GO:0005525">
    <property type="term" value="F:GTP binding"/>
    <property type="evidence" value="ECO:0007669"/>
    <property type="project" value="UniProtKB-KW"/>
</dbReference>
<evidence type="ECO:0000256" key="2">
    <source>
        <dbReference type="ARBA" id="ARBA00022741"/>
    </source>
</evidence>